<dbReference type="PANTHER" id="PTHR38463:SF1">
    <property type="entry name" value="STRESS RESPONSE PROTEIN YSNF"/>
    <property type="match status" value="1"/>
</dbReference>
<dbReference type="Pfam" id="PF09557">
    <property type="entry name" value="DUF2382"/>
    <property type="match status" value="1"/>
</dbReference>
<gene>
    <name evidence="3" type="ORF">MasN3_27700</name>
</gene>
<reference evidence="3" key="1">
    <citation type="submission" date="2022-11" db="EMBL/GenBank/DDBJ databases">
        <title>Isolation and characterization of PLA-degrading bacterium Massilia sp. from Antarctic soil.</title>
        <authorList>
            <person name="Sato K."/>
            <person name="Gomez-Fuentes C."/>
            <person name="Ahmad S.A."/>
            <person name="Zulkharnain A."/>
        </authorList>
    </citation>
    <scope>NUCLEOTIDE SEQUENCE</scope>
    <source>
        <strain evidence="3">N-3</strain>
    </source>
</reference>
<feature type="region of interest" description="Disordered" evidence="1">
    <location>
        <begin position="1"/>
        <end position="42"/>
    </location>
</feature>
<dbReference type="EMBL" id="AP026966">
    <property type="protein sequence ID" value="BDT59276.1"/>
    <property type="molecule type" value="Genomic_DNA"/>
</dbReference>
<evidence type="ECO:0000256" key="1">
    <source>
        <dbReference type="SAM" id="MobiDB-lite"/>
    </source>
</evidence>
<accession>A0ABM8C7N6</accession>
<feature type="compositionally biased region" description="Low complexity" evidence="1">
    <location>
        <begin position="135"/>
        <end position="153"/>
    </location>
</feature>
<dbReference type="PANTHER" id="PTHR38463">
    <property type="entry name" value="STRESS RESPONSE PROTEIN YSNF"/>
    <property type="match status" value="1"/>
</dbReference>
<sequence>MDELLASGFPRSDVRMSGDTGTTGLTGSATSTASSTTTTTSADTGIGSSIKHFFSDLFGSDEDDTRRLSSYEGAVSGGKCVITLSADSLPEVERAADIVERFGPIDIDEHSDNVGRMGASGAMLQGSQSGMQTYSASAQSGSAQQQGKLSGASLQRDTAMETGRSGTTQTIPVVEEQLKVGKREVQRGGVRIYSRVVETPVDQTVGLREEHVDVQRRAVDQPISPSDATAFKEQTIEMRETAEEAVVEKSARIVEEVTVGKQVDERQQQIHDTVRHTEVDVQRLDDTTARSDLRDDDSYFRNHFTSTYGATGASYDDYAPAYSYGSQMASSGRYTGRQWDEVESDLRTDWESRYSGGPSTWEKMKAAVRHGWDRMTGDTGTTRSY</sequence>
<organism evidence="3 4">
    <name type="scientific">Massilia varians</name>
    <dbReference type="NCBI Taxonomy" id="457921"/>
    <lineage>
        <taxon>Bacteria</taxon>
        <taxon>Pseudomonadati</taxon>
        <taxon>Pseudomonadota</taxon>
        <taxon>Betaproteobacteria</taxon>
        <taxon>Burkholderiales</taxon>
        <taxon>Oxalobacteraceae</taxon>
        <taxon>Telluria group</taxon>
        <taxon>Massilia</taxon>
    </lineage>
</organism>
<name>A0ABM8C7N6_9BURK</name>
<feature type="domain" description="DUF2382" evidence="2">
    <location>
        <begin position="171"/>
        <end position="281"/>
    </location>
</feature>
<dbReference type="Proteomes" id="UP001163336">
    <property type="component" value="Chromosome"/>
</dbReference>
<evidence type="ECO:0000259" key="2">
    <source>
        <dbReference type="Pfam" id="PF09557"/>
    </source>
</evidence>
<dbReference type="InterPro" id="IPR019060">
    <property type="entry name" value="DUF2382"/>
</dbReference>
<evidence type="ECO:0000313" key="3">
    <source>
        <dbReference type="EMBL" id="BDT59276.1"/>
    </source>
</evidence>
<feature type="region of interest" description="Disordered" evidence="1">
    <location>
        <begin position="126"/>
        <end position="167"/>
    </location>
</feature>
<evidence type="ECO:0000313" key="4">
    <source>
        <dbReference type="Proteomes" id="UP001163336"/>
    </source>
</evidence>
<protein>
    <recommendedName>
        <fullName evidence="2">DUF2382 domain-containing protein</fullName>
    </recommendedName>
</protein>
<dbReference type="InterPro" id="IPR052967">
    <property type="entry name" value="Stress_Response_Assoc"/>
</dbReference>
<keyword evidence="4" id="KW-1185">Reference proteome</keyword>
<proteinExistence type="predicted"/>
<feature type="compositionally biased region" description="Low complexity" evidence="1">
    <location>
        <begin position="17"/>
        <end position="42"/>
    </location>
</feature>